<name>A0ABU5CA60_9BACI</name>
<dbReference type="InterPro" id="IPR051912">
    <property type="entry name" value="Alkylbase_DNA_Glycosylase/TA"/>
</dbReference>
<dbReference type="InterPro" id="IPR011257">
    <property type="entry name" value="DNA_glycosylase"/>
</dbReference>
<evidence type="ECO:0000256" key="3">
    <source>
        <dbReference type="ARBA" id="ARBA00022763"/>
    </source>
</evidence>
<dbReference type="SUPFAM" id="SSF48150">
    <property type="entry name" value="DNA-glycosylase"/>
    <property type="match status" value="1"/>
</dbReference>
<evidence type="ECO:0000313" key="5">
    <source>
        <dbReference type="EMBL" id="MDY0396198.1"/>
    </source>
</evidence>
<evidence type="ECO:0000313" key="6">
    <source>
        <dbReference type="Proteomes" id="UP001281447"/>
    </source>
</evidence>
<evidence type="ECO:0000256" key="1">
    <source>
        <dbReference type="ARBA" id="ARBA00000086"/>
    </source>
</evidence>
<comment type="catalytic activity">
    <reaction evidence="1">
        <text>Hydrolysis of alkylated DNA, releasing 3-methyladenine, 3-methylguanine, 7-methylguanine and 7-methyladenine.</text>
        <dbReference type="EC" id="3.2.2.21"/>
    </reaction>
</comment>
<sequence length="105" mass="12115">MSRLQDLSNEQAVLQLTNIKGIGRWTAEMFLIFSLGRKDVLALDDVGLQRGAKWLYQVPDGERRRILAAKSKLWHGHYTIASFYLWEAVHHNLVSQPLTIEELKL</sequence>
<comment type="caution">
    <text evidence="5">The sequence shown here is derived from an EMBL/GenBank/DDBJ whole genome shotgun (WGS) entry which is preliminary data.</text>
</comment>
<dbReference type="EMBL" id="JAWDIP010000004">
    <property type="protein sequence ID" value="MDY0396198.1"/>
    <property type="molecule type" value="Genomic_DNA"/>
</dbReference>
<reference evidence="5 6" key="1">
    <citation type="submission" date="2023-10" db="EMBL/GenBank/DDBJ databases">
        <title>Virgibacillus halophilus 5B73C genome.</title>
        <authorList>
            <person name="Miliotis G."/>
            <person name="Sengupta P."/>
            <person name="Hameed A."/>
            <person name="Chuvochina M."/>
            <person name="Mcdonagh F."/>
            <person name="Simpson A.C."/>
            <person name="Singh N.K."/>
            <person name="Rekha P.D."/>
            <person name="Raman K."/>
            <person name="Hugenholtz P."/>
            <person name="Venkateswaran K."/>
        </authorList>
    </citation>
    <scope>NUCLEOTIDE SEQUENCE [LARGE SCALE GENOMIC DNA]</scope>
    <source>
        <strain evidence="5 6">5B73C</strain>
    </source>
</reference>
<dbReference type="Gene3D" id="1.10.1670.40">
    <property type="match status" value="1"/>
</dbReference>
<evidence type="ECO:0000256" key="2">
    <source>
        <dbReference type="ARBA" id="ARBA00012000"/>
    </source>
</evidence>
<keyword evidence="6" id="KW-1185">Reference proteome</keyword>
<keyword evidence="3" id="KW-0227">DNA damage</keyword>
<accession>A0ABU5CA60</accession>
<dbReference type="CDD" id="cd00056">
    <property type="entry name" value="ENDO3c"/>
    <property type="match status" value="1"/>
</dbReference>
<dbReference type="InterPro" id="IPR003265">
    <property type="entry name" value="HhH-GPD_domain"/>
</dbReference>
<protein>
    <recommendedName>
        <fullName evidence="2">DNA-3-methyladenine glycosylase II</fullName>
        <ecNumber evidence="2">3.2.2.21</ecNumber>
    </recommendedName>
</protein>
<dbReference type="PANTHER" id="PTHR43003">
    <property type="entry name" value="DNA-3-METHYLADENINE GLYCOSYLASE"/>
    <property type="match status" value="1"/>
</dbReference>
<keyword evidence="4" id="KW-0234">DNA repair</keyword>
<proteinExistence type="predicted"/>
<dbReference type="EC" id="3.2.2.21" evidence="2"/>
<dbReference type="PANTHER" id="PTHR43003:SF5">
    <property type="entry name" value="DNA-3-METHYLADENINE GLYCOSYLASE"/>
    <property type="match status" value="1"/>
</dbReference>
<gene>
    <name evidence="5" type="ORF">RWE15_19870</name>
</gene>
<evidence type="ECO:0000256" key="4">
    <source>
        <dbReference type="ARBA" id="ARBA00023204"/>
    </source>
</evidence>
<dbReference type="Proteomes" id="UP001281447">
    <property type="component" value="Unassembled WGS sequence"/>
</dbReference>
<organism evidence="5 6">
    <name type="scientific">Tigheibacillus halophilus</name>
    <dbReference type="NCBI Taxonomy" id="361280"/>
    <lineage>
        <taxon>Bacteria</taxon>
        <taxon>Bacillati</taxon>
        <taxon>Bacillota</taxon>
        <taxon>Bacilli</taxon>
        <taxon>Bacillales</taxon>
        <taxon>Bacillaceae</taxon>
        <taxon>Tigheibacillus</taxon>
    </lineage>
</organism>